<dbReference type="EC" id="1.8.4.10" evidence="6"/>
<comment type="pathway">
    <text evidence="6">Sulfur metabolism; hydrogen sulfide biosynthesis; sulfite from sulfate.</text>
</comment>
<dbReference type="EMBL" id="CP051461">
    <property type="protein sequence ID" value="QJC56506.1"/>
    <property type="molecule type" value="Genomic_DNA"/>
</dbReference>
<dbReference type="NCBIfam" id="NF002537">
    <property type="entry name" value="PRK02090.1"/>
    <property type="match status" value="1"/>
</dbReference>
<dbReference type="GO" id="GO:0051539">
    <property type="term" value="F:4 iron, 4 sulfur cluster binding"/>
    <property type="evidence" value="ECO:0007669"/>
    <property type="project" value="UniProtKB-UniRule"/>
</dbReference>
<feature type="binding site" evidence="6">
    <location>
        <position position="120"/>
    </location>
    <ligand>
        <name>[4Fe-4S] cluster</name>
        <dbReference type="ChEBI" id="CHEBI:49883"/>
    </ligand>
</feature>
<dbReference type="KEGG" id="pvac:HC248_01812"/>
<evidence type="ECO:0000256" key="6">
    <source>
        <dbReference type="HAMAP-Rule" id="MF_00063"/>
    </source>
</evidence>
<dbReference type="Pfam" id="PF01507">
    <property type="entry name" value="PAPS_reduct"/>
    <property type="match status" value="1"/>
</dbReference>
<dbReference type="HAMAP" id="MF_00063">
    <property type="entry name" value="CysH"/>
    <property type="match status" value="1"/>
</dbReference>
<feature type="domain" description="Phosphoadenosine phosphosulphate reductase" evidence="8">
    <location>
        <begin position="36"/>
        <end position="215"/>
    </location>
</feature>
<dbReference type="SUPFAM" id="SSF52402">
    <property type="entry name" value="Adenine nucleotide alpha hydrolases-like"/>
    <property type="match status" value="1"/>
</dbReference>
<evidence type="ECO:0000313" key="9">
    <source>
        <dbReference type="EMBL" id="QJC56506.1"/>
    </source>
</evidence>
<organism evidence="9 10">
    <name type="scientific">Polaromonas vacuolata</name>
    <dbReference type="NCBI Taxonomy" id="37448"/>
    <lineage>
        <taxon>Bacteria</taxon>
        <taxon>Pseudomonadati</taxon>
        <taxon>Pseudomonadota</taxon>
        <taxon>Betaproteobacteria</taxon>
        <taxon>Burkholderiales</taxon>
        <taxon>Comamonadaceae</taxon>
        <taxon>Polaromonas</taxon>
    </lineage>
</organism>
<keyword evidence="4 6" id="KW-0408">Iron</keyword>
<keyword evidence="10" id="KW-1185">Reference proteome</keyword>
<sequence length="282" mass="31209">MNAIELYAKPSANFAEKLKASQDLLRLAAKDHSPLTQASSLGAEDMVITHLISQTSIASSIFVLDTGMLHTETLDLIGRIEARYARKVDSYKPDAEVAEQFIADNGKDAMYKSLALRKACCGFRKMVPLDLALAGKNGWITGLRREQSDARAEVHDLEMQDINVDGKATQRAKVNPLADWTWGDIWYFISEEKIPYNPLHDEFFPSIGCAPCTRAVTLGEDFRSGRWWWEQESAKECGLHVDGAHDESLVSELPTSSPLSSPMSSPLSPSSRLSSIPIKEIP</sequence>
<evidence type="ECO:0000259" key="8">
    <source>
        <dbReference type="Pfam" id="PF01507"/>
    </source>
</evidence>
<feature type="binding site" evidence="6">
    <location>
        <position position="212"/>
    </location>
    <ligand>
        <name>[4Fe-4S] cluster</name>
        <dbReference type="ChEBI" id="CHEBI:49883"/>
    </ligand>
</feature>
<dbReference type="RefSeq" id="WP_168922201.1">
    <property type="nucleotide sequence ID" value="NZ_CP051461.1"/>
</dbReference>
<comment type="subcellular location">
    <subcellularLocation>
        <location evidence="6">Cytoplasm</location>
    </subcellularLocation>
</comment>
<dbReference type="CDD" id="cd23945">
    <property type="entry name" value="PAPS_reductase"/>
    <property type="match status" value="1"/>
</dbReference>
<dbReference type="PIRSF" id="PIRSF000857">
    <property type="entry name" value="PAPS_reductase"/>
    <property type="match status" value="1"/>
</dbReference>
<comment type="cofactor">
    <cofactor evidence="6">
        <name>[4Fe-4S] cluster</name>
        <dbReference type="ChEBI" id="CHEBI:49883"/>
    </cofactor>
    <text evidence="6">Binds 1 [4Fe-4S] cluster per subunit.</text>
</comment>
<dbReference type="InterPro" id="IPR004511">
    <property type="entry name" value="PAPS/APS_Rdtase"/>
</dbReference>
<name>A0A6H2HAK2_9BURK</name>
<gene>
    <name evidence="6 9" type="primary">cysH</name>
    <name evidence="9" type="ORF">HC248_01812</name>
</gene>
<dbReference type="PANTHER" id="PTHR46482:SF9">
    <property type="entry name" value="5'-ADENYLYLSULFATE REDUCTASE 1, CHLOROPLASTIC"/>
    <property type="match status" value="1"/>
</dbReference>
<dbReference type="InterPro" id="IPR002500">
    <property type="entry name" value="PAPS_reduct_dom"/>
</dbReference>
<evidence type="ECO:0000256" key="7">
    <source>
        <dbReference type="SAM" id="MobiDB-lite"/>
    </source>
</evidence>
<dbReference type="GO" id="GO:0005737">
    <property type="term" value="C:cytoplasm"/>
    <property type="evidence" value="ECO:0007669"/>
    <property type="project" value="UniProtKB-SubCell"/>
</dbReference>
<feature type="binding site" evidence="6">
    <location>
        <position position="209"/>
    </location>
    <ligand>
        <name>[4Fe-4S] cluster</name>
        <dbReference type="ChEBI" id="CHEBI:49883"/>
    </ligand>
</feature>
<dbReference type="AlphaFoldDB" id="A0A6H2HAK2"/>
<comment type="function">
    <text evidence="6">Catalyzes the formation of sulfite from adenosine 5'-phosphosulfate (APS) using thioredoxin as an electron donor.</text>
</comment>
<dbReference type="GO" id="GO:0043866">
    <property type="term" value="F:adenylyl-sulfate reductase (thioredoxin) activity"/>
    <property type="evidence" value="ECO:0007669"/>
    <property type="project" value="UniProtKB-EC"/>
</dbReference>
<dbReference type="GO" id="GO:0046872">
    <property type="term" value="F:metal ion binding"/>
    <property type="evidence" value="ECO:0007669"/>
    <property type="project" value="UniProtKB-KW"/>
</dbReference>
<comment type="similarity">
    <text evidence="1 6">Belongs to the PAPS reductase family. CysH subfamily.</text>
</comment>
<evidence type="ECO:0000256" key="3">
    <source>
        <dbReference type="ARBA" id="ARBA00023002"/>
    </source>
</evidence>
<dbReference type="PANTHER" id="PTHR46482">
    <property type="entry name" value="5'-ADENYLYLSULFATE REDUCTASE 3, CHLOROPLASTIC"/>
    <property type="match status" value="1"/>
</dbReference>
<dbReference type="Proteomes" id="UP000502041">
    <property type="component" value="Chromosome"/>
</dbReference>
<dbReference type="Gene3D" id="3.40.50.620">
    <property type="entry name" value="HUPs"/>
    <property type="match status" value="1"/>
</dbReference>
<proteinExistence type="inferred from homology"/>
<feature type="active site" description="Nucleophile; cysteine thiosulfonate intermediate" evidence="6">
    <location>
        <position position="237"/>
    </location>
</feature>
<feature type="binding site" evidence="6">
    <location>
        <position position="121"/>
    </location>
    <ligand>
        <name>[4Fe-4S] cluster</name>
        <dbReference type="ChEBI" id="CHEBI:49883"/>
    </ligand>
</feature>
<evidence type="ECO:0000256" key="4">
    <source>
        <dbReference type="ARBA" id="ARBA00023004"/>
    </source>
</evidence>
<dbReference type="GO" id="GO:0019379">
    <property type="term" value="P:sulfate assimilation, phosphoadenylyl sulfate reduction by phosphoadenylyl-sulfate reductase (thioredoxin)"/>
    <property type="evidence" value="ECO:0007669"/>
    <property type="project" value="UniProtKB-UniRule"/>
</dbReference>
<keyword evidence="6" id="KW-0963">Cytoplasm</keyword>
<dbReference type="GO" id="GO:0070814">
    <property type="term" value="P:hydrogen sulfide biosynthetic process"/>
    <property type="evidence" value="ECO:0007669"/>
    <property type="project" value="UniProtKB-UniRule"/>
</dbReference>
<accession>A0A6H2HAK2</accession>
<reference evidence="9 10" key="1">
    <citation type="submission" date="2020-04" db="EMBL/GenBank/DDBJ databases">
        <title>Complete genome of a Psychrophilic, Marine, Gas Vacuolate Bacterium Polaromonas vacuolata KCTC 22033T.</title>
        <authorList>
            <person name="Hwang K."/>
            <person name="Kim K.M."/>
        </authorList>
    </citation>
    <scope>NUCLEOTIDE SEQUENCE [LARGE SCALE GENOMIC DNA]</scope>
    <source>
        <strain evidence="9 10">KCTC 22033</strain>
    </source>
</reference>
<comment type="catalytic activity">
    <reaction evidence="6">
        <text>[thioredoxin]-disulfide + sulfite + AMP + 2 H(+) = adenosine 5'-phosphosulfate + [thioredoxin]-dithiol</text>
        <dbReference type="Rhea" id="RHEA:21976"/>
        <dbReference type="Rhea" id="RHEA-COMP:10698"/>
        <dbReference type="Rhea" id="RHEA-COMP:10700"/>
        <dbReference type="ChEBI" id="CHEBI:15378"/>
        <dbReference type="ChEBI" id="CHEBI:17359"/>
        <dbReference type="ChEBI" id="CHEBI:29950"/>
        <dbReference type="ChEBI" id="CHEBI:50058"/>
        <dbReference type="ChEBI" id="CHEBI:58243"/>
        <dbReference type="ChEBI" id="CHEBI:456215"/>
        <dbReference type="EC" id="1.8.4.10"/>
    </reaction>
</comment>
<evidence type="ECO:0000313" key="10">
    <source>
        <dbReference type="Proteomes" id="UP000502041"/>
    </source>
</evidence>
<keyword evidence="2 6" id="KW-0479">Metal-binding</keyword>
<feature type="compositionally biased region" description="Low complexity" evidence="7">
    <location>
        <begin position="250"/>
        <end position="275"/>
    </location>
</feature>
<feature type="region of interest" description="Disordered" evidence="7">
    <location>
        <begin position="248"/>
        <end position="282"/>
    </location>
</feature>
<evidence type="ECO:0000256" key="5">
    <source>
        <dbReference type="ARBA" id="ARBA00023014"/>
    </source>
</evidence>
<keyword evidence="3 6" id="KW-0560">Oxidoreductase</keyword>
<evidence type="ECO:0000256" key="1">
    <source>
        <dbReference type="ARBA" id="ARBA00009732"/>
    </source>
</evidence>
<dbReference type="InterPro" id="IPR014729">
    <property type="entry name" value="Rossmann-like_a/b/a_fold"/>
</dbReference>
<keyword evidence="5 6" id="KW-0411">Iron-sulfur</keyword>
<evidence type="ECO:0000256" key="2">
    <source>
        <dbReference type="ARBA" id="ARBA00022723"/>
    </source>
</evidence>
<protein>
    <recommendedName>
        <fullName evidence="6">Adenosine 5'-phosphosulfate reductase</fullName>
        <shortName evidence="6">APS reductase</shortName>
        <ecNumber evidence="6">1.8.4.10</ecNumber>
    </recommendedName>
    <alternativeName>
        <fullName evidence="6">5'-adenylylsulfate reductase</fullName>
    </alternativeName>
    <alternativeName>
        <fullName evidence="6">Thioredoxin-dependent 5'-adenylylsulfate reductase</fullName>
    </alternativeName>
</protein>
<dbReference type="GO" id="GO:0004604">
    <property type="term" value="F:phosphoadenylyl-sulfate reductase (thioredoxin) activity"/>
    <property type="evidence" value="ECO:0007669"/>
    <property type="project" value="UniProtKB-UniRule"/>
</dbReference>